<name>A0ABU1B598_9STRE</name>
<organism evidence="2 3">
    <name type="scientific">Streptococcus ruminantium</name>
    <dbReference type="NCBI Taxonomy" id="1917441"/>
    <lineage>
        <taxon>Bacteria</taxon>
        <taxon>Bacillati</taxon>
        <taxon>Bacillota</taxon>
        <taxon>Bacilli</taxon>
        <taxon>Lactobacillales</taxon>
        <taxon>Streptococcaceae</taxon>
        <taxon>Streptococcus</taxon>
    </lineage>
</organism>
<evidence type="ECO:0000313" key="3">
    <source>
        <dbReference type="Proteomes" id="UP001228446"/>
    </source>
</evidence>
<proteinExistence type="predicted"/>
<accession>A0ABU1B598</accession>
<comment type="caution">
    <text evidence="2">The sequence shown here is derived from an EMBL/GenBank/DDBJ whole genome shotgun (WGS) entry which is preliminary data.</text>
</comment>
<reference evidence="2 3" key="1">
    <citation type="submission" date="2023-08" db="EMBL/GenBank/DDBJ databases">
        <title>Streptococcus ruminantium-associated sheep mastitis outbreak detected in Italy is distinct from bovine isolates.</title>
        <authorList>
            <person name="Rosa M.N."/>
            <person name="Vezina B."/>
            <person name="Tola S."/>
        </authorList>
    </citation>
    <scope>NUCLEOTIDE SEQUENCE [LARGE SCALE GENOMIC DNA]</scope>
    <source>
        <strain evidence="2 3">OM6730</strain>
    </source>
</reference>
<gene>
    <name evidence="2" type="ORF">RFF62_09535</name>
</gene>
<dbReference type="RefSeq" id="WP_308938698.1">
    <property type="nucleotide sequence ID" value="NZ_JAVIBP010000006.1"/>
</dbReference>
<keyword evidence="1" id="KW-0472">Membrane</keyword>
<dbReference type="EMBL" id="JAVIBX010000048">
    <property type="protein sequence ID" value="MDQ8834008.1"/>
    <property type="molecule type" value="Genomic_DNA"/>
</dbReference>
<dbReference type="Proteomes" id="UP001228446">
    <property type="component" value="Unassembled WGS sequence"/>
</dbReference>
<protein>
    <submittedName>
        <fullName evidence="2">Uncharacterized protein</fullName>
    </submittedName>
</protein>
<evidence type="ECO:0000256" key="1">
    <source>
        <dbReference type="SAM" id="Phobius"/>
    </source>
</evidence>
<sequence>MRTTTTKNKKHKGLFKKQLRLSLVSAILAGGVIAGFGQYSTVFAEQGSHGSSVYGKLNQRSNEKLTDDEIYERARNRYLSSQNRLDFGKASTENAQSHGSSVYGKLNQRSNEKLTDDEIYERARVQNKKMLNVN</sequence>
<keyword evidence="1" id="KW-1133">Transmembrane helix</keyword>
<keyword evidence="1" id="KW-0812">Transmembrane</keyword>
<keyword evidence="3" id="KW-1185">Reference proteome</keyword>
<feature type="transmembrane region" description="Helical" evidence="1">
    <location>
        <begin position="21"/>
        <end position="39"/>
    </location>
</feature>
<evidence type="ECO:0000313" key="2">
    <source>
        <dbReference type="EMBL" id="MDQ8834008.1"/>
    </source>
</evidence>